<accession>A0A517Q087</accession>
<keyword evidence="2" id="KW-1185">Reference proteome</keyword>
<accession>A0A517ZZY6</accession>
<name>A0A517Q087_9PLAN</name>
<evidence type="ECO:0000313" key="2">
    <source>
        <dbReference type="Proteomes" id="UP000315647"/>
    </source>
</evidence>
<dbReference type="EMBL" id="CP037421">
    <property type="protein sequence ID" value="QDT25017.1"/>
    <property type="molecule type" value="Genomic_DNA"/>
</dbReference>
<proteinExistence type="predicted"/>
<dbReference type="AlphaFoldDB" id="A0A517Q087"/>
<reference evidence="1 2" key="1">
    <citation type="submission" date="2019-03" db="EMBL/GenBank/DDBJ databases">
        <title>Deep-cultivation of Planctomycetes and their phenomic and genomic characterization uncovers novel biology.</title>
        <authorList>
            <person name="Wiegand S."/>
            <person name="Jogler M."/>
            <person name="Boedeker C."/>
            <person name="Pinto D."/>
            <person name="Vollmers J."/>
            <person name="Rivas-Marin E."/>
            <person name="Kohn T."/>
            <person name="Peeters S.H."/>
            <person name="Heuer A."/>
            <person name="Rast P."/>
            <person name="Oberbeckmann S."/>
            <person name="Bunk B."/>
            <person name="Jeske O."/>
            <person name="Meyerdierks A."/>
            <person name="Storesund J.E."/>
            <person name="Kallscheuer N."/>
            <person name="Luecker S."/>
            <person name="Lage O.M."/>
            <person name="Pohl T."/>
            <person name="Merkel B.J."/>
            <person name="Hornburger P."/>
            <person name="Mueller R.-W."/>
            <person name="Bruemmer F."/>
            <person name="Labrenz M."/>
            <person name="Spormann A.M."/>
            <person name="Op den Camp H."/>
            <person name="Overmann J."/>
            <person name="Amann R."/>
            <person name="Jetten M.S.M."/>
            <person name="Mascher T."/>
            <person name="Medema M.H."/>
            <person name="Devos D.P."/>
            <person name="Kaster A.-K."/>
            <person name="Ovreas L."/>
            <person name="Rohde M."/>
            <person name="Galperin M.Y."/>
            <person name="Jogler C."/>
        </authorList>
    </citation>
    <scope>NUCLEOTIDE SEQUENCE [LARGE SCALE GENOMIC DNA]</scope>
    <source>
        <strain evidence="1 2">Enr10</strain>
    </source>
</reference>
<organism evidence="1 2">
    <name type="scientific">Gimesia panareensis</name>
    <dbReference type="NCBI Taxonomy" id="2527978"/>
    <lineage>
        <taxon>Bacteria</taxon>
        <taxon>Pseudomonadati</taxon>
        <taxon>Planctomycetota</taxon>
        <taxon>Planctomycetia</taxon>
        <taxon>Planctomycetales</taxon>
        <taxon>Planctomycetaceae</taxon>
        <taxon>Gimesia</taxon>
    </lineage>
</organism>
<sequence length="62" mass="6987">MAGLSRFFVRVSILSCLCLQNQSNRKQVWLFSLNSKPADLLQGLSEAEGSWNELAFLRSVQV</sequence>
<dbReference type="Proteomes" id="UP000315647">
    <property type="component" value="Chromosome"/>
</dbReference>
<gene>
    <name evidence="1" type="ORF">Enr10x_03110</name>
</gene>
<protein>
    <submittedName>
        <fullName evidence="1">Uncharacterized protein</fullName>
    </submittedName>
</protein>
<evidence type="ECO:0000313" key="1">
    <source>
        <dbReference type="EMBL" id="QDT25017.1"/>
    </source>
</evidence>